<protein>
    <recommendedName>
        <fullName evidence="4">NAD(P)-binding protein</fullName>
    </recommendedName>
</protein>
<evidence type="ECO:0000313" key="3">
    <source>
        <dbReference type="EMBL" id="ELQ35650.1"/>
    </source>
</evidence>
<dbReference type="SUPFAM" id="SSF51735">
    <property type="entry name" value="NAD(P)-binding Rossmann-fold domains"/>
    <property type="match status" value="1"/>
</dbReference>
<dbReference type="EMBL" id="JH793927">
    <property type="protein sequence ID" value="ELQ35650.1"/>
    <property type="molecule type" value="Genomic_DNA"/>
</dbReference>
<accession>A0AA97NST4</accession>
<proteinExistence type="inferred from homology"/>
<evidence type="ECO:0008006" key="4">
    <source>
        <dbReference type="Google" id="ProtNLM"/>
    </source>
</evidence>
<comment type="similarity">
    <text evidence="1">Belongs to the short-chain dehydrogenases/reductases (SDR) family.</text>
</comment>
<keyword evidence="2" id="KW-0560">Oxidoreductase</keyword>
<dbReference type="GO" id="GO:0005783">
    <property type="term" value="C:endoplasmic reticulum"/>
    <property type="evidence" value="ECO:0007669"/>
    <property type="project" value="TreeGrafter"/>
</dbReference>
<dbReference type="Gene3D" id="3.40.50.720">
    <property type="entry name" value="NAD(P)-binding Rossmann-like Domain"/>
    <property type="match status" value="1"/>
</dbReference>
<reference evidence="3" key="1">
    <citation type="journal article" date="2012" name="PLoS Genet.">
        <title>Comparative analysis of the genomes of two field isolates of the rice blast fungus Magnaporthe oryzae.</title>
        <authorList>
            <person name="Xue M."/>
            <person name="Yang J."/>
            <person name="Li Z."/>
            <person name="Hu S."/>
            <person name="Yao N."/>
            <person name="Dean R.A."/>
            <person name="Zhao W."/>
            <person name="Shen M."/>
            <person name="Zhang H."/>
            <person name="Li C."/>
            <person name="Liu L."/>
            <person name="Cao L."/>
            <person name="Xu X."/>
            <person name="Xing Y."/>
            <person name="Hsiang T."/>
            <person name="Zhang Z."/>
            <person name="Xu J.R."/>
            <person name="Peng Y.L."/>
        </authorList>
    </citation>
    <scope>NUCLEOTIDE SEQUENCE</scope>
    <source>
        <strain evidence="3">Y34</strain>
    </source>
</reference>
<sequence length="217" mass="23789">MDPTLPRQGRNYPNQHTYVITGPTDQGRLFERFSPRICLIDHQRIAGGESAFDPTFHQYEHKAFQGNTKRPWTPVTGASDGISRQLAAELATHGFDIVVHGRNNAKLATVEGELRREFPAREFRSLAADLGKMPRFNCFAAAAPPSGGAVDLDSIVVQLRGLQLTVVVNTPSALNRRQSGCGRGVVVPYLLHGLPAAIVELLSEFVRANIPVKVTRI</sequence>
<dbReference type="AlphaFoldDB" id="A0AA97NST4"/>
<dbReference type="InterPro" id="IPR051019">
    <property type="entry name" value="VLCFA-Steroid_DH"/>
</dbReference>
<organism evidence="3">
    <name type="scientific">Pyricularia oryzae (strain Y34)</name>
    <name type="common">Rice blast fungus</name>
    <name type="synonym">Magnaporthe oryzae</name>
    <dbReference type="NCBI Taxonomy" id="1143189"/>
    <lineage>
        <taxon>Eukaryota</taxon>
        <taxon>Fungi</taxon>
        <taxon>Dikarya</taxon>
        <taxon>Ascomycota</taxon>
        <taxon>Pezizomycotina</taxon>
        <taxon>Sordariomycetes</taxon>
        <taxon>Sordariomycetidae</taxon>
        <taxon>Magnaporthales</taxon>
        <taxon>Pyriculariaceae</taxon>
        <taxon>Pyricularia</taxon>
    </lineage>
</organism>
<dbReference type="GO" id="GO:0016491">
    <property type="term" value="F:oxidoreductase activity"/>
    <property type="evidence" value="ECO:0007669"/>
    <property type="project" value="UniProtKB-KW"/>
</dbReference>
<dbReference type="InterPro" id="IPR036291">
    <property type="entry name" value="NAD(P)-bd_dom_sf"/>
</dbReference>
<gene>
    <name evidence="3" type="ORF">OOU_Y34scaffold00697g49</name>
</gene>
<evidence type="ECO:0000256" key="2">
    <source>
        <dbReference type="ARBA" id="ARBA00023002"/>
    </source>
</evidence>
<dbReference type="InterPro" id="IPR002347">
    <property type="entry name" value="SDR_fam"/>
</dbReference>
<evidence type="ECO:0000256" key="1">
    <source>
        <dbReference type="ARBA" id="ARBA00006484"/>
    </source>
</evidence>
<dbReference type="Pfam" id="PF00106">
    <property type="entry name" value="adh_short"/>
    <property type="match status" value="1"/>
</dbReference>
<dbReference type="PANTHER" id="PTHR43899">
    <property type="entry name" value="RH59310P"/>
    <property type="match status" value="1"/>
</dbReference>
<name>A0AA97NST4_PYRO3</name>
<dbReference type="PANTHER" id="PTHR43899:SF13">
    <property type="entry name" value="RH59310P"/>
    <property type="match status" value="1"/>
</dbReference>
<dbReference type="Proteomes" id="UP000011086">
    <property type="component" value="Unassembled WGS sequence"/>
</dbReference>